<reference evidence="5 6" key="1">
    <citation type="submission" date="2021-02" db="EMBL/GenBank/DDBJ databases">
        <title>Characterization of Marinitoga sp. nov. str. BP5-C20A.</title>
        <authorList>
            <person name="Erauso G."/>
            <person name="Postec A."/>
        </authorList>
    </citation>
    <scope>NUCLEOTIDE SEQUENCE [LARGE SCALE GENOMIC DNA]</scope>
    <source>
        <strain evidence="5 6">BP5-C20A</strain>
    </source>
</reference>
<dbReference type="PRINTS" id="PR00778">
    <property type="entry name" value="HTHARSR"/>
</dbReference>
<organism evidence="5 6">
    <name type="scientific">Marinitoga aeolica</name>
    <dbReference type="NCBI Taxonomy" id="2809031"/>
    <lineage>
        <taxon>Bacteria</taxon>
        <taxon>Thermotogati</taxon>
        <taxon>Thermotogota</taxon>
        <taxon>Thermotogae</taxon>
        <taxon>Petrotogales</taxon>
        <taxon>Petrotogaceae</taxon>
        <taxon>Marinitoga</taxon>
    </lineage>
</organism>
<evidence type="ECO:0000259" key="4">
    <source>
        <dbReference type="PROSITE" id="PS50987"/>
    </source>
</evidence>
<evidence type="ECO:0000256" key="3">
    <source>
        <dbReference type="ARBA" id="ARBA00023163"/>
    </source>
</evidence>
<dbReference type="NCBIfam" id="NF033788">
    <property type="entry name" value="HTH_metalloreg"/>
    <property type="match status" value="1"/>
</dbReference>
<evidence type="ECO:0000256" key="1">
    <source>
        <dbReference type="ARBA" id="ARBA00023015"/>
    </source>
</evidence>
<dbReference type="InterPro" id="IPR001845">
    <property type="entry name" value="HTH_ArsR_DNA-bd_dom"/>
</dbReference>
<dbReference type="RefSeq" id="WP_280997900.1">
    <property type="nucleotide sequence ID" value="NZ_CP069362.1"/>
</dbReference>
<dbReference type="EMBL" id="CP069362">
    <property type="protein sequence ID" value="WGS64329.1"/>
    <property type="molecule type" value="Genomic_DNA"/>
</dbReference>
<dbReference type="SMART" id="SM00418">
    <property type="entry name" value="HTH_ARSR"/>
    <property type="match status" value="1"/>
</dbReference>
<evidence type="ECO:0000313" key="6">
    <source>
        <dbReference type="Proteomes" id="UP001232493"/>
    </source>
</evidence>
<dbReference type="InterPro" id="IPR011991">
    <property type="entry name" value="ArsR-like_HTH"/>
</dbReference>
<dbReference type="CDD" id="cd00090">
    <property type="entry name" value="HTH_ARSR"/>
    <property type="match status" value="1"/>
</dbReference>
<name>A0ABY8PP10_9BACT</name>
<evidence type="ECO:0000256" key="2">
    <source>
        <dbReference type="ARBA" id="ARBA00023125"/>
    </source>
</evidence>
<keyword evidence="2" id="KW-0238">DNA-binding</keyword>
<evidence type="ECO:0000313" key="5">
    <source>
        <dbReference type="EMBL" id="WGS64329.1"/>
    </source>
</evidence>
<accession>A0ABY8PP10</accession>
<dbReference type="InterPro" id="IPR036388">
    <property type="entry name" value="WH-like_DNA-bd_sf"/>
</dbReference>
<dbReference type="PANTHER" id="PTHR43132">
    <property type="entry name" value="ARSENICAL RESISTANCE OPERON REPRESSOR ARSR-RELATED"/>
    <property type="match status" value="1"/>
</dbReference>
<dbReference type="Gene3D" id="1.10.10.10">
    <property type="entry name" value="Winged helix-like DNA-binding domain superfamily/Winged helix DNA-binding domain"/>
    <property type="match status" value="1"/>
</dbReference>
<proteinExistence type="predicted"/>
<dbReference type="PANTHER" id="PTHR43132:SF2">
    <property type="entry name" value="ARSENICAL RESISTANCE OPERON REPRESSOR ARSR-RELATED"/>
    <property type="match status" value="1"/>
</dbReference>
<dbReference type="PROSITE" id="PS50987">
    <property type="entry name" value="HTH_ARSR_2"/>
    <property type="match status" value="1"/>
</dbReference>
<dbReference type="InterPro" id="IPR036390">
    <property type="entry name" value="WH_DNA-bd_sf"/>
</dbReference>
<sequence length="98" mass="11475">MNISYNDKKFHDIATIFSIFSDVTRLRILTVLLSGAKNVKTICDTLNLKQSTCSHQLKILKQSNIVKSERRGQHIFYFINNKYIKKIFDFGYLLTEEL</sequence>
<keyword evidence="1" id="KW-0805">Transcription regulation</keyword>
<keyword evidence="6" id="KW-1185">Reference proteome</keyword>
<protein>
    <submittedName>
        <fullName evidence="5">Winged helix-turn-helix transcriptional regulator</fullName>
    </submittedName>
</protein>
<keyword evidence="3" id="KW-0804">Transcription</keyword>
<feature type="domain" description="HTH arsR-type" evidence="4">
    <location>
        <begin position="5"/>
        <end position="98"/>
    </location>
</feature>
<dbReference type="SUPFAM" id="SSF46785">
    <property type="entry name" value="Winged helix' DNA-binding domain"/>
    <property type="match status" value="1"/>
</dbReference>
<dbReference type="Proteomes" id="UP001232493">
    <property type="component" value="Chromosome"/>
</dbReference>
<gene>
    <name evidence="5" type="ORF">JRV97_08100</name>
</gene>
<dbReference type="InterPro" id="IPR051011">
    <property type="entry name" value="Metal_resp_trans_reg"/>
</dbReference>
<dbReference type="Pfam" id="PF01022">
    <property type="entry name" value="HTH_5"/>
    <property type="match status" value="1"/>
</dbReference>